<keyword evidence="8" id="KW-0238">DNA-binding</keyword>
<dbReference type="SUPFAM" id="SSF52980">
    <property type="entry name" value="Restriction endonuclease-like"/>
    <property type="match status" value="1"/>
</dbReference>
<keyword evidence="6" id="KW-0269">Exonuclease</keyword>
<dbReference type="Gene3D" id="3.40.50.300">
    <property type="entry name" value="P-loop containing nucleotide triphosphate hydrolases"/>
    <property type="match status" value="4"/>
</dbReference>
<dbReference type="InterPro" id="IPR011335">
    <property type="entry name" value="Restrct_endonuc-II-like"/>
</dbReference>
<evidence type="ECO:0000256" key="3">
    <source>
        <dbReference type="ARBA" id="ARBA00022763"/>
    </source>
</evidence>
<dbReference type="PANTHER" id="PTHR11070">
    <property type="entry name" value="UVRD / RECB / PCRA DNA HELICASE FAMILY MEMBER"/>
    <property type="match status" value="1"/>
</dbReference>
<dbReference type="PROSITE" id="PS51217">
    <property type="entry name" value="UVRD_HELICASE_CTER"/>
    <property type="match status" value="1"/>
</dbReference>
<dbReference type="GO" id="GO:0005829">
    <property type="term" value="C:cytosol"/>
    <property type="evidence" value="ECO:0007669"/>
    <property type="project" value="TreeGrafter"/>
</dbReference>
<dbReference type="Pfam" id="PF00580">
    <property type="entry name" value="UvrD-helicase"/>
    <property type="match status" value="1"/>
</dbReference>
<evidence type="ECO:0000256" key="11">
    <source>
        <dbReference type="ARBA" id="ARBA00034617"/>
    </source>
</evidence>
<keyword evidence="4 14" id="KW-0378">Hydrolase</keyword>
<dbReference type="Gene3D" id="3.90.320.10">
    <property type="match status" value="1"/>
</dbReference>
<keyword evidence="10" id="KW-0413">Isomerase</keyword>
<keyword evidence="2 14" id="KW-0547">Nucleotide-binding</keyword>
<dbReference type="SUPFAM" id="SSF52540">
    <property type="entry name" value="P-loop containing nucleoside triphosphate hydrolases"/>
    <property type="match status" value="1"/>
</dbReference>
<evidence type="ECO:0000256" key="1">
    <source>
        <dbReference type="ARBA" id="ARBA00022722"/>
    </source>
</evidence>
<dbReference type="EMBL" id="QQXL01000006">
    <property type="protein sequence ID" value="RKW69943.1"/>
    <property type="molecule type" value="Genomic_DNA"/>
</dbReference>
<keyword evidence="19" id="KW-1185">Reference proteome</keyword>
<evidence type="ECO:0000256" key="4">
    <source>
        <dbReference type="ARBA" id="ARBA00022801"/>
    </source>
</evidence>
<proteinExistence type="predicted"/>
<evidence type="ECO:0000259" key="16">
    <source>
        <dbReference type="PROSITE" id="PS51198"/>
    </source>
</evidence>
<organism evidence="18 19">
    <name type="scientific">Galactobacter caseinivorans</name>
    <dbReference type="NCBI Taxonomy" id="2676123"/>
    <lineage>
        <taxon>Bacteria</taxon>
        <taxon>Bacillati</taxon>
        <taxon>Actinomycetota</taxon>
        <taxon>Actinomycetes</taxon>
        <taxon>Micrococcales</taxon>
        <taxon>Micrococcaceae</taxon>
        <taxon>Galactobacter</taxon>
    </lineage>
</organism>
<feature type="region of interest" description="Disordered" evidence="15">
    <location>
        <begin position="541"/>
        <end position="560"/>
    </location>
</feature>
<name>A0A496PHH8_9MICC</name>
<evidence type="ECO:0000313" key="19">
    <source>
        <dbReference type="Proteomes" id="UP000273119"/>
    </source>
</evidence>
<dbReference type="GO" id="GO:0003677">
    <property type="term" value="F:DNA binding"/>
    <property type="evidence" value="ECO:0007669"/>
    <property type="project" value="UniProtKB-KW"/>
</dbReference>
<dbReference type="InterPro" id="IPR011604">
    <property type="entry name" value="PDDEXK-like_dom_sf"/>
</dbReference>
<evidence type="ECO:0000259" key="17">
    <source>
        <dbReference type="PROSITE" id="PS51217"/>
    </source>
</evidence>
<evidence type="ECO:0000256" key="14">
    <source>
        <dbReference type="PROSITE-ProRule" id="PRU00560"/>
    </source>
</evidence>
<keyword evidence="3" id="KW-0227">DNA damage</keyword>
<comment type="catalytic activity">
    <reaction evidence="11">
        <text>Couples ATP hydrolysis with the unwinding of duplex DNA by translocating in the 3'-5' direction.</text>
        <dbReference type="EC" id="5.6.2.4"/>
    </reaction>
</comment>
<dbReference type="PANTHER" id="PTHR11070:SF23">
    <property type="entry name" value="RECBCD ENZYME SUBUNIT RECB"/>
    <property type="match status" value="1"/>
</dbReference>
<dbReference type="InterPro" id="IPR027417">
    <property type="entry name" value="P-loop_NTPase"/>
</dbReference>
<gene>
    <name evidence="18" type="ORF">DWQ67_10790</name>
</gene>
<sequence>MNTLLDAEDRGRIDTELGAQLFVEAGAGSGKTTHLVRRIIALLRAGSPIGSIAAITFTEKAAAELRERTRAALLSAPTPERDAAEGLDPALRTAALEGLDAAPIGTIHSFAARLLGENPLEAQLPPALQLQDEMASRAAFLTRWESVRTELFTNGPSEAIDTLLALGVRSSALEELTRELDQDWDRVQLWLQTRGTDLPDGAGSGSLPNVRSVLDPLDELAPLLVVAADEDKLAAVIRPMLSAADSLRAAMDSGDRPRALAALNQIGAKTGTFGRTGSKPGWPHVDVKIVRELTVQARDAALGAVQSVVHPAILEVAAFLGRAVVAQARERQRHGTLEFHDLLIHARDLLVGGVGDSTGDATGGTDTATLHVRLRQRYRHLLLDEFQDTDPLQAEIAVRLASPTLAGPGEWSALRPEPGRLFMVGDPKQSIYRFRRADIATYLTQQRLAGPAAQVELTTNFRSTQPVLSWINGVFGSLISEDASRQPAYVGLDVDPGRPEWGHGPAVSVFGDEGDDAFHEEARDVAALILEATGRMPAQHGGGFEPAWTVQSGASKDPDRSYLERPATLADIAILLPTRTSLPELRRELDRAGIAYSLESSSLVYSAQEVHDLLLALRALANTSDAAALVFALRTPLFGCGDDDLLRWRRARGSWNVHAKVPDAHESLEQSPVALALASLQSLHRRVAFSTPAQLLSGLIEDRRMMEVAAREPHPEDAWRRLRFVVDQAAAWFEATGGSLRQYIEWAQTQADENARVVEAVVPETGADAVRITTIHASKGRQFPLVILSGSSRGSRASSSRSLWSREDEPEFKLGSGLSTRGFDPAASNETAFDEAEKMRLLYVACTRAESRLAVSLHRKKHGGTTNSKRLEEAEATRALATEYVRPAQVPTGKTAEQHLLGPVPSWDEWEAQSGARAKDSQQVSVVAVTTLAKAGAGVGVGVGVGAGDSATPDPGFVDEPAGELPSFLGGGSFQGSLGVHGTRVGLAVHRSLELLDLGAHHPDEARIHAVVDDAARSFGAPGASARVAEMVRSALESEPVRRAAQRERWLELPMAQVEQGVVHQGIADLIYREDDGSLTVADFKTDAGITASTLESYWSQLSAYAELLRAATGTPVNALELIFCASAPATIRRRVLTERAGR</sequence>
<dbReference type="GO" id="GO:0043138">
    <property type="term" value="F:3'-5' DNA helicase activity"/>
    <property type="evidence" value="ECO:0007669"/>
    <property type="project" value="UniProtKB-EC"/>
</dbReference>
<dbReference type="Pfam" id="PF13361">
    <property type="entry name" value="UvrD_C"/>
    <property type="match status" value="1"/>
</dbReference>
<dbReference type="Gene3D" id="1.10.486.10">
    <property type="entry name" value="PCRA, domain 4"/>
    <property type="match status" value="1"/>
</dbReference>
<evidence type="ECO:0000256" key="5">
    <source>
        <dbReference type="ARBA" id="ARBA00022806"/>
    </source>
</evidence>
<feature type="domain" description="UvrD-like helicase ATP-binding" evidence="16">
    <location>
        <begin position="4"/>
        <end position="464"/>
    </location>
</feature>
<keyword evidence="7 14" id="KW-0067">ATP-binding</keyword>
<keyword evidence="9" id="KW-0234">DNA repair</keyword>
<dbReference type="GO" id="GO:0000725">
    <property type="term" value="P:recombinational repair"/>
    <property type="evidence" value="ECO:0007669"/>
    <property type="project" value="TreeGrafter"/>
</dbReference>
<dbReference type="InterPro" id="IPR014016">
    <property type="entry name" value="UvrD-like_ATP-bd"/>
</dbReference>
<evidence type="ECO:0000256" key="6">
    <source>
        <dbReference type="ARBA" id="ARBA00022839"/>
    </source>
</evidence>
<protein>
    <recommendedName>
        <fullName evidence="12">DNA 3'-5' helicase</fullName>
        <ecNumber evidence="12">5.6.2.4</ecNumber>
    </recommendedName>
</protein>
<dbReference type="RefSeq" id="WP_121485614.1">
    <property type="nucleotide sequence ID" value="NZ_QQXL01000006.1"/>
</dbReference>
<dbReference type="InterPro" id="IPR014017">
    <property type="entry name" value="DNA_helicase_UvrD-like_C"/>
</dbReference>
<dbReference type="GO" id="GO:0005524">
    <property type="term" value="F:ATP binding"/>
    <property type="evidence" value="ECO:0007669"/>
    <property type="project" value="UniProtKB-UniRule"/>
</dbReference>
<reference evidence="18 19" key="1">
    <citation type="submission" date="2018-07" db="EMBL/GenBank/DDBJ databases">
        <title>Arthrobacter sp. nov., isolated from raw cow's milk with high bacterial count.</title>
        <authorList>
            <person name="Hahne J."/>
            <person name="Isele D."/>
            <person name="Lipski A."/>
        </authorList>
    </citation>
    <scope>NUCLEOTIDE SEQUENCE [LARGE SCALE GENOMIC DNA]</scope>
    <source>
        <strain evidence="18 19">JZ R-183</strain>
    </source>
</reference>
<evidence type="ECO:0000256" key="12">
    <source>
        <dbReference type="ARBA" id="ARBA00034808"/>
    </source>
</evidence>
<keyword evidence="1" id="KW-0540">Nuclease</keyword>
<comment type="catalytic activity">
    <reaction evidence="13">
        <text>ATP + H2O = ADP + phosphate + H(+)</text>
        <dbReference type="Rhea" id="RHEA:13065"/>
        <dbReference type="ChEBI" id="CHEBI:15377"/>
        <dbReference type="ChEBI" id="CHEBI:15378"/>
        <dbReference type="ChEBI" id="CHEBI:30616"/>
        <dbReference type="ChEBI" id="CHEBI:43474"/>
        <dbReference type="ChEBI" id="CHEBI:456216"/>
        <dbReference type="EC" id="5.6.2.4"/>
    </reaction>
</comment>
<accession>A0A496PHH8</accession>
<dbReference type="EC" id="5.6.2.4" evidence="12"/>
<evidence type="ECO:0000256" key="15">
    <source>
        <dbReference type="SAM" id="MobiDB-lite"/>
    </source>
</evidence>
<evidence type="ECO:0000256" key="2">
    <source>
        <dbReference type="ARBA" id="ARBA00022741"/>
    </source>
</evidence>
<dbReference type="Proteomes" id="UP000273119">
    <property type="component" value="Unassembled WGS sequence"/>
</dbReference>
<evidence type="ECO:0000256" key="7">
    <source>
        <dbReference type="ARBA" id="ARBA00022840"/>
    </source>
</evidence>
<evidence type="ECO:0000256" key="10">
    <source>
        <dbReference type="ARBA" id="ARBA00023235"/>
    </source>
</evidence>
<keyword evidence="5 14" id="KW-0347">Helicase</keyword>
<dbReference type="PROSITE" id="PS51198">
    <property type="entry name" value="UVRD_HELICASE_ATP_BIND"/>
    <property type="match status" value="1"/>
</dbReference>
<dbReference type="GO" id="GO:0009338">
    <property type="term" value="C:exodeoxyribonuclease V complex"/>
    <property type="evidence" value="ECO:0007669"/>
    <property type="project" value="TreeGrafter"/>
</dbReference>
<feature type="binding site" evidence="14">
    <location>
        <begin position="25"/>
        <end position="32"/>
    </location>
    <ligand>
        <name>ATP</name>
        <dbReference type="ChEBI" id="CHEBI:30616"/>
    </ligand>
</feature>
<comment type="caution">
    <text evidence="18">The sequence shown here is derived from an EMBL/GenBank/DDBJ whole genome shotgun (WGS) entry which is preliminary data.</text>
</comment>
<dbReference type="GO" id="GO:0004527">
    <property type="term" value="F:exonuclease activity"/>
    <property type="evidence" value="ECO:0007669"/>
    <property type="project" value="UniProtKB-KW"/>
</dbReference>
<evidence type="ECO:0000256" key="9">
    <source>
        <dbReference type="ARBA" id="ARBA00023204"/>
    </source>
</evidence>
<dbReference type="AlphaFoldDB" id="A0A496PHH8"/>
<feature type="domain" description="UvrD-like helicase C-terminal" evidence="17">
    <location>
        <begin position="469"/>
        <end position="780"/>
    </location>
</feature>
<evidence type="ECO:0000256" key="13">
    <source>
        <dbReference type="ARBA" id="ARBA00048988"/>
    </source>
</evidence>
<evidence type="ECO:0000313" key="18">
    <source>
        <dbReference type="EMBL" id="RKW69943.1"/>
    </source>
</evidence>
<dbReference type="InterPro" id="IPR000212">
    <property type="entry name" value="DNA_helicase_UvrD/REP"/>
</dbReference>
<evidence type="ECO:0000256" key="8">
    <source>
        <dbReference type="ARBA" id="ARBA00023125"/>
    </source>
</evidence>